<dbReference type="GO" id="GO:0042597">
    <property type="term" value="C:periplasmic space"/>
    <property type="evidence" value="ECO:0007669"/>
    <property type="project" value="UniProtKB-SubCell"/>
</dbReference>
<dbReference type="PROSITE" id="PS51007">
    <property type="entry name" value="CYTC"/>
    <property type="match status" value="2"/>
</dbReference>
<evidence type="ECO:0000259" key="8">
    <source>
        <dbReference type="PROSITE" id="PS51007"/>
    </source>
</evidence>
<evidence type="ECO:0000256" key="4">
    <source>
        <dbReference type="ARBA" id="ARBA00022729"/>
    </source>
</evidence>
<keyword evidence="5" id="KW-0574">Periplasm</keyword>
<keyword evidence="3" id="KW-0479">Metal-binding</keyword>
<keyword evidence="6 9" id="KW-0560">Oxidoreductase</keyword>
<dbReference type="AlphaFoldDB" id="A0A3B0WZZ9"/>
<dbReference type="GO" id="GO:0020037">
    <property type="term" value="F:heme binding"/>
    <property type="evidence" value="ECO:0007669"/>
    <property type="project" value="InterPro"/>
</dbReference>
<keyword evidence="7" id="KW-0408">Iron</keyword>
<dbReference type="InterPro" id="IPR004852">
    <property type="entry name" value="Di-haem_cyt_c_peroxidsae"/>
</dbReference>
<dbReference type="SUPFAM" id="SSF46626">
    <property type="entry name" value="Cytochrome c"/>
    <property type="match status" value="2"/>
</dbReference>
<dbReference type="GO" id="GO:0004130">
    <property type="term" value="F:cytochrome-c peroxidase activity"/>
    <property type="evidence" value="ECO:0007669"/>
    <property type="project" value="UniProtKB-EC"/>
</dbReference>
<organism evidence="9">
    <name type="scientific">hydrothermal vent metagenome</name>
    <dbReference type="NCBI Taxonomy" id="652676"/>
    <lineage>
        <taxon>unclassified sequences</taxon>
        <taxon>metagenomes</taxon>
        <taxon>ecological metagenomes</taxon>
    </lineage>
</organism>
<reference evidence="9" key="1">
    <citation type="submission" date="2018-06" db="EMBL/GenBank/DDBJ databases">
        <authorList>
            <person name="Zhirakovskaya E."/>
        </authorList>
    </citation>
    <scope>NUCLEOTIDE SEQUENCE</scope>
</reference>
<evidence type="ECO:0000313" key="9">
    <source>
        <dbReference type="EMBL" id="VAW61605.1"/>
    </source>
</evidence>
<accession>A0A3B0WZZ9</accession>
<feature type="domain" description="Cytochrome c" evidence="8">
    <location>
        <begin position="194"/>
        <end position="314"/>
    </location>
</feature>
<evidence type="ECO:0000256" key="1">
    <source>
        <dbReference type="ARBA" id="ARBA00004418"/>
    </source>
</evidence>
<dbReference type="PANTHER" id="PTHR30600">
    <property type="entry name" value="CYTOCHROME C PEROXIDASE-RELATED"/>
    <property type="match status" value="1"/>
</dbReference>
<keyword evidence="4" id="KW-0732">Signal</keyword>
<dbReference type="PIRSF" id="PIRSF000294">
    <property type="entry name" value="Cytochrome-c_peroxidase"/>
    <property type="match status" value="1"/>
</dbReference>
<keyword evidence="9" id="KW-0575">Peroxidase</keyword>
<dbReference type="InterPro" id="IPR026259">
    <property type="entry name" value="MauG/Cytc_peroxidase"/>
</dbReference>
<dbReference type="EMBL" id="UOFH01000190">
    <property type="protein sequence ID" value="VAW61605.1"/>
    <property type="molecule type" value="Genomic_DNA"/>
</dbReference>
<dbReference type="Pfam" id="PF03150">
    <property type="entry name" value="CCP_MauG"/>
    <property type="match status" value="1"/>
</dbReference>
<dbReference type="PANTHER" id="PTHR30600:SF7">
    <property type="entry name" value="CYTOCHROME C PEROXIDASE-RELATED"/>
    <property type="match status" value="1"/>
</dbReference>
<evidence type="ECO:0000256" key="2">
    <source>
        <dbReference type="ARBA" id="ARBA00022617"/>
    </source>
</evidence>
<name>A0A3B0WZZ9_9ZZZZ</name>
<dbReference type="InterPro" id="IPR051395">
    <property type="entry name" value="Cytochrome_c_Peroxidase/MauG"/>
</dbReference>
<dbReference type="GO" id="GO:0009055">
    <property type="term" value="F:electron transfer activity"/>
    <property type="evidence" value="ECO:0007669"/>
    <property type="project" value="InterPro"/>
</dbReference>
<evidence type="ECO:0000256" key="3">
    <source>
        <dbReference type="ARBA" id="ARBA00022723"/>
    </source>
</evidence>
<dbReference type="InterPro" id="IPR036909">
    <property type="entry name" value="Cyt_c-like_dom_sf"/>
</dbReference>
<dbReference type="GO" id="GO:0046872">
    <property type="term" value="F:metal ion binding"/>
    <property type="evidence" value="ECO:0007669"/>
    <property type="project" value="UniProtKB-KW"/>
</dbReference>
<keyword evidence="2" id="KW-0349">Heme</keyword>
<dbReference type="EC" id="1.11.1.5" evidence="9"/>
<evidence type="ECO:0000256" key="7">
    <source>
        <dbReference type="ARBA" id="ARBA00023004"/>
    </source>
</evidence>
<proteinExistence type="predicted"/>
<comment type="subcellular location">
    <subcellularLocation>
        <location evidence="1">Periplasm</location>
    </subcellularLocation>
</comment>
<dbReference type="InterPro" id="IPR009056">
    <property type="entry name" value="Cyt_c-like_dom"/>
</dbReference>
<evidence type="ECO:0000256" key="6">
    <source>
        <dbReference type="ARBA" id="ARBA00023002"/>
    </source>
</evidence>
<protein>
    <submittedName>
        <fullName evidence="9">Cytochrome c551 peroxidase</fullName>
        <ecNumber evidence="9">1.11.1.5</ecNumber>
    </submittedName>
</protein>
<sequence length="334" mass="37553">MKIIFIYLAILLPACAFANSSAPLYLRYEPVQPLLQPENLDPQKVTLGEKLFNETSLSRDNNMSCASCHILNENGADHKALAAGRNNTTLNANTLTVFNSSLNHRQFWDGRAATLEQQIDFVLTNNKEFASNWNQAINKLKKNKTYPKQFKKIYADGITADNIRNAIATFEKSLITTNSRFDQYLLGDVNAISAQEKNGYRLFKSYGCVACHQGSNVGGNMFMKFGVFGNFYAEKNQPSKPQNLGRYNISGNENDRYVFRVPSLRLAVLSAPYFHDGSVDTLQEAIKIMAKHQLGRAISEQHVNDIIAFLSTLPGDYQGQSLYEKEQRRLKAAQ</sequence>
<dbReference type="Gene3D" id="1.10.760.10">
    <property type="entry name" value="Cytochrome c-like domain"/>
    <property type="match status" value="2"/>
</dbReference>
<evidence type="ECO:0000256" key="5">
    <source>
        <dbReference type="ARBA" id="ARBA00022764"/>
    </source>
</evidence>
<feature type="domain" description="Cytochrome c" evidence="8">
    <location>
        <begin position="43"/>
        <end position="174"/>
    </location>
</feature>
<gene>
    <name evidence="9" type="ORF">MNBD_GAMMA08-1372</name>
</gene>